<evidence type="ECO:0000256" key="7">
    <source>
        <dbReference type="ARBA" id="ARBA00022898"/>
    </source>
</evidence>
<dbReference type="InterPro" id="IPR015421">
    <property type="entry name" value="PyrdxlP-dep_Trfase_major"/>
</dbReference>
<reference evidence="11 12" key="1">
    <citation type="submission" date="2019-03" db="EMBL/GenBank/DDBJ databases">
        <title>Genomic Encyclopedia of Type Strains, Phase IV (KMG-V): Genome sequencing to study the core and pangenomes of soil and plant-associated prokaryotes.</title>
        <authorList>
            <person name="Whitman W."/>
        </authorList>
    </citation>
    <scope>NUCLEOTIDE SEQUENCE [LARGE SCALE GENOMIC DNA]</scope>
    <source>
        <strain evidence="11 12">23C40</strain>
    </source>
</reference>
<dbReference type="GO" id="GO:0006520">
    <property type="term" value="P:amino acid metabolic process"/>
    <property type="evidence" value="ECO:0007669"/>
    <property type="project" value="InterPro"/>
</dbReference>
<dbReference type="InterPro" id="IPR050596">
    <property type="entry name" value="AspAT/PAT-like"/>
</dbReference>
<keyword evidence="5 9" id="KW-0032">Aminotransferase</keyword>
<evidence type="ECO:0000313" key="11">
    <source>
        <dbReference type="EMBL" id="TCN31410.1"/>
    </source>
</evidence>
<dbReference type="Proteomes" id="UP000295043">
    <property type="component" value="Unassembled WGS sequence"/>
</dbReference>
<dbReference type="AlphaFoldDB" id="A0A4V6NKX2"/>
<accession>A0A4V6NKX2</accession>
<dbReference type="FunFam" id="3.40.640.10:FF:000033">
    <property type="entry name" value="Aspartate aminotransferase"/>
    <property type="match status" value="1"/>
</dbReference>
<comment type="caution">
    <text evidence="11">The sequence shown here is derived from an EMBL/GenBank/DDBJ whole genome shotgun (WGS) entry which is preliminary data.</text>
</comment>
<keyword evidence="6 9" id="KW-0808">Transferase</keyword>
<evidence type="ECO:0000259" key="10">
    <source>
        <dbReference type="Pfam" id="PF00155"/>
    </source>
</evidence>
<sequence>MNMVAFESSRAATIKSSPSMAVSLAAKAMRAEGEHVVDLSLGEPDFDTPVHVVEAAADAMKRGITRYTAPDGLPELREAIVAKFRRENDLDYAMDEISIGNGAKQILFNAFLGTLEPGDEVIVPAPYWVSYTDIVILHGGTPKIVACGVEDAFKITPERLEAAITPRSRWFLFNSPSNPTGAIYTADELKAIGEVLARHPHVAIMSDEIYEHIVCADIPFTSFANACPELRDRTLIINGVSKAYAMTGWRLGYAAGPKDLTKVLNKMQSQSTTCPSSITQVAAAAALNGPQDFVAKAVAEYKARGELVTQGFSAIPGLEVRAPEGAFYLFPKCAAYIGKTAPDGRKIENDTALASYLLTEGKIATVPGAAFGVEPYIRLSFATSRENLAMAIERTADALAKLR</sequence>
<feature type="domain" description="Aminotransferase class I/classII large" evidence="10">
    <location>
        <begin position="35"/>
        <end position="394"/>
    </location>
</feature>
<gene>
    <name evidence="11" type="ORF">EV184_106183</name>
</gene>
<dbReference type="InterPro" id="IPR015422">
    <property type="entry name" value="PyrdxlP-dep_Trfase_small"/>
</dbReference>
<comment type="subunit">
    <text evidence="3">Homodimer.</text>
</comment>
<dbReference type="GO" id="GO:0004069">
    <property type="term" value="F:L-aspartate:2-oxoglutarate aminotransferase activity"/>
    <property type="evidence" value="ECO:0007669"/>
    <property type="project" value="UniProtKB-EC"/>
</dbReference>
<evidence type="ECO:0000256" key="8">
    <source>
        <dbReference type="ARBA" id="ARBA00049185"/>
    </source>
</evidence>
<dbReference type="RefSeq" id="WP_165913960.1">
    <property type="nucleotide sequence ID" value="NZ_SLVU01000006.1"/>
</dbReference>
<dbReference type="EMBL" id="SLVU01000006">
    <property type="protein sequence ID" value="TCN31410.1"/>
    <property type="molecule type" value="Genomic_DNA"/>
</dbReference>
<dbReference type="SUPFAM" id="SSF53383">
    <property type="entry name" value="PLP-dependent transferases"/>
    <property type="match status" value="1"/>
</dbReference>
<evidence type="ECO:0000256" key="2">
    <source>
        <dbReference type="ARBA" id="ARBA00007441"/>
    </source>
</evidence>
<protein>
    <recommendedName>
        <fullName evidence="9">Aminotransferase</fullName>
        <ecNumber evidence="9">2.6.1.-</ecNumber>
    </recommendedName>
</protein>
<dbReference type="EC" id="2.6.1.-" evidence="9"/>
<dbReference type="PROSITE" id="PS00105">
    <property type="entry name" value="AA_TRANSFER_CLASS_1"/>
    <property type="match status" value="1"/>
</dbReference>
<evidence type="ECO:0000313" key="12">
    <source>
        <dbReference type="Proteomes" id="UP000295043"/>
    </source>
</evidence>
<dbReference type="InterPro" id="IPR004839">
    <property type="entry name" value="Aminotransferase_I/II_large"/>
</dbReference>
<organism evidence="11 12">
    <name type="scientific">Sinorhizobium americanum</name>
    <dbReference type="NCBI Taxonomy" id="194963"/>
    <lineage>
        <taxon>Bacteria</taxon>
        <taxon>Pseudomonadati</taxon>
        <taxon>Pseudomonadota</taxon>
        <taxon>Alphaproteobacteria</taxon>
        <taxon>Hyphomicrobiales</taxon>
        <taxon>Rhizobiaceae</taxon>
        <taxon>Sinorhizobium/Ensifer group</taxon>
        <taxon>Sinorhizobium</taxon>
    </lineage>
</organism>
<keyword evidence="7" id="KW-0663">Pyridoxal phosphate</keyword>
<evidence type="ECO:0000256" key="5">
    <source>
        <dbReference type="ARBA" id="ARBA00022576"/>
    </source>
</evidence>
<evidence type="ECO:0000256" key="6">
    <source>
        <dbReference type="ARBA" id="ARBA00022679"/>
    </source>
</evidence>
<evidence type="ECO:0000256" key="3">
    <source>
        <dbReference type="ARBA" id="ARBA00011738"/>
    </source>
</evidence>
<evidence type="ECO:0000256" key="4">
    <source>
        <dbReference type="ARBA" id="ARBA00022490"/>
    </source>
</evidence>
<dbReference type="PANTHER" id="PTHR46383:SF1">
    <property type="entry name" value="ASPARTATE AMINOTRANSFERASE"/>
    <property type="match status" value="1"/>
</dbReference>
<evidence type="ECO:0000256" key="9">
    <source>
        <dbReference type="RuleBase" id="RU000481"/>
    </source>
</evidence>
<dbReference type="Gene3D" id="3.40.640.10">
    <property type="entry name" value="Type I PLP-dependent aspartate aminotransferase-like (Major domain)"/>
    <property type="match status" value="1"/>
</dbReference>
<dbReference type="CDD" id="cd00609">
    <property type="entry name" value="AAT_like"/>
    <property type="match status" value="1"/>
</dbReference>
<keyword evidence="4" id="KW-0963">Cytoplasm</keyword>
<proteinExistence type="inferred from homology"/>
<name>A0A4V6NKX2_9HYPH</name>
<evidence type="ECO:0000256" key="1">
    <source>
        <dbReference type="ARBA" id="ARBA00001933"/>
    </source>
</evidence>
<dbReference type="Pfam" id="PF00155">
    <property type="entry name" value="Aminotran_1_2"/>
    <property type="match status" value="1"/>
</dbReference>
<dbReference type="InterPro" id="IPR004838">
    <property type="entry name" value="NHTrfase_class1_PyrdxlP-BS"/>
</dbReference>
<dbReference type="PANTHER" id="PTHR46383">
    <property type="entry name" value="ASPARTATE AMINOTRANSFERASE"/>
    <property type="match status" value="1"/>
</dbReference>
<dbReference type="InterPro" id="IPR015424">
    <property type="entry name" value="PyrdxlP-dep_Trfase"/>
</dbReference>
<comment type="catalytic activity">
    <reaction evidence="8">
        <text>L-aspartate + 2-oxoglutarate = oxaloacetate + L-glutamate</text>
        <dbReference type="Rhea" id="RHEA:21824"/>
        <dbReference type="ChEBI" id="CHEBI:16452"/>
        <dbReference type="ChEBI" id="CHEBI:16810"/>
        <dbReference type="ChEBI" id="CHEBI:29985"/>
        <dbReference type="ChEBI" id="CHEBI:29991"/>
        <dbReference type="EC" id="2.6.1.1"/>
    </reaction>
</comment>
<comment type="similarity">
    <text evidence="2 9">Belongs to the class-I pyridoxal-phosphate-dependent aminotransferase family.</text>
</comment>
<dbReference type="Gene3D" id="3.90.1150.10">
    <property type="entry name" value="Aspartate Aminotransferase, domain 1"/>
    <property type="match status" value="1"/>
</dbReference>
<comment type="cofactor">
    <cofactor evidence="1 9">
        <name>pyridoxal 5'-phosphate</name>
        <dbReference type="ChEBI" id="CHEBI:597326"/>
    </cofactor>
</comment>
<dbReference type="GO" id="GO:0030170">
    <property type="term" value="F:pyridoxal phosphate binding"/>
    <property type="evidence" value="ECO:0007669"/>
    <property type="project" value="InterPro"/>
</dbReference>